<dbReference type="Pfam" id="PF01935">
    <property type="entry name" value="DUF87"/>
    <property type="match status" value="1"/>
</dbReference>
<dbReference type="PROSITE" id="PS51257">
    <property type="entry name" value="PROKAR_LIPOPROTEIN"/>
    <property type="match status" value="1"/>
</dbReference>
<dbReference type="EMBL" id="FOJI01000006">
    <property type="protein sequence ID" value="SEW20596.1"/>
    <property type="molecule type" value="Genomic_DNA"/>
</dbReference>
<feature type="domain" description="Helicase HerA central" evidence="1">
    <location>
        <begin position="6"/>
        <end position="225"/>
    </location>
</feature>
<dbReference type="PANTHER" id="PTHR30121:SF6">
    <property type="entry name" value="SLR6007 PROTEIN"/>
    <property type="match status" value="1"/>
</dbReference>
<evidence type="ECO:0000259" key="1">
    <source>
        <dbReference type="Pfam" id="PF01935"/>
    </source>
</evidence>
<dbReference type="Proteomes" id="UP000199701">
    <property type="component" value="Unassembled WGS sequence"/>
</dbReference>
<reference evidence="2 3" key="1">
    <citation type="submission" date="2016-10" db="EMBL/GenBank/DDBJ databases">
        <authorList>
            <person name="de Groot N.N."/>
        </authorList>
    </citation>
    <scope>NUCLEOTIDE SEQUENCE [LARGE SCALE GENOMIC DNA]</scope>
    <source>
        <strain evidence="2 3">DSM 9179</strain>
    </source>
</reference>
<name>A0A1I0Q142_9FIRM</name>
<proteinExistence type="predicted"/>
<evidence type="ECO:0000313" key="3">
    <source>
        <dbReference type="Proteomes" id="UP000199701"/>
    </source>
</evidence>
<gene>
    <name evidence="2" type="ORF">SAMN05421659_106209</name>
</gene>
<dbReference type="SUPFAM" id="SSF52540">
    <property type="entry name" value="P-loop containing nucleoside triphosphate hydrolases"/>
    <property type="match status" value="1"/>
</dbReference>
<dbReference type="AlphaFoldDB" id="A0A1I0Q142"/>
<dbReference type="InterPro" id="IPR002789">
    <property type="entry name" value="HerA_central"/>
</dbReference>
<sequence>MNKIKIGVTTRGLEVNMPLAKERNNHMLILGTTGCGKTYQCERMVLESYKNNVPMIILDHSQSYIDEQLETPLRLLEVEGKLFRHSVYKDKISLNPMEYQRLGENGNLKEKKIDMCARVAGILAGSFSLTDYQDNVLYNLLMKNFDGEKGFMDILKTIIWDLEERETDKAAQSLLNKMKKFVDYELFADDDICIWDLAFKEHKILIIDINYFDELMQNCLTELLLWDLYNYNMKLKKEEREFCVLIDEFQKMRINNKSAITKYLSEGRKNCANIWLASQTLKNKFTKSQKADLLQAGCKQFFALSPDDVGLAAQLLNEPKKYNDIANSLKRGQAYISSNVLTKSGKILERYEVAIIVPEI</sequence>
<organism evidence="2 3">
    <name type="scientific">[Clostridium] fimetarium</name>
    <dbReference type="NCBI Taxonomy" id="99656"/>
    <lineage>
        <taxon>Bacteria</taxon>
        <taxon>Bacillati</taxon>
        <taxon>Bacillota</taxon>
        <taxon>Clostridia</taxon>
        <taxon>Lachnospirales</taxon>
        <taxon>Lachnospiraceae</taxon>
    </lineage>
</organism>
<dbReference type="Gene3D" id="3.40.50.300">
    <property type="entry name" value="P-loop containing nucleotide triphosphate hydrolases"/>
    <property type="match status" value="2"/>
</dbReference>
<keyword evidence="3" id="KW-1185">Reference proteome</keyword>
<dbReference type="STRING" id="99656.SAMN05421659_106209"/>
<evidence type="ECO:0000313" key="2">
    <source>
        <dbReference type="EMBL" id="SEW20596.1"/>
    </source>
</evidence>
<dbReference type="RefSeq" id="WP_092453426.1">
    <property type="nucleotide sequence ID" value="NZ_FOJI01000006.1"/>
</dbReference>
<dbReference type="InterPro" id="IPR027417">
    <property type="entry name" value="P-loop_NTPase"/>
</dbReference>
<dbReference type="InterPro" id="IPR051162">
    <property type="entry name" value="T4SS_component"/>
</dbReference>
<accession>A0A1I0Q142</accession>
<dbReference type="OrthoDB" id="9758751at2"/>
<dbReference type="PANTHER" id="PTHR30121">
    <property type="entry name" value="UNCHARACTERIZED PROTEIN YJGR-RELATED"/>
    <property type="match status" value="1"/>
</dbReference>
<protein>
    <recommendedName>
        <fullName evidence="1">Helicase HerA central domain-containing protein</fullName>
    </recommendedName>
</protein>